<dbReference type="SUPFAM" id="SSF51703">
    <property type="entry name" value="Cobalamin (vitamin B12)-dependent enzymes"/>
    <property type="match status" value="1"/>
</dbReference>
<protein>
    <submittedName>
        <fullName evidence="4">Methylaspartate mutase</fullName>
    </submittedName>
</protein>
<dbReference type="RefSeq" id="WP_166284443.1">
    <property type="nucleotide sequence ID" value="NZ_JAANNP010000074.1"/>
</dbReference>
<dbReference type="Gene3D" id="3.20.20.240">
    <property type="entry name" value="Methylmalonyl-CoA mutase"/>
    <property type="match status" value="1"/>
</dbReference>
<sequence>MPAAVRAARERGELLVQPRMGFSDPARMRAGLLATRAARGATVGTLTLDSYTRVGDVAAAARALATGVPLNGYPITSHALDITRGVLDRVAGPGFPVQVRHGSPLPESIFRTLTALGLDATEGGPVSYCLPYGRVPLRRAVDSWARSCDRLARAADEGGEPHLESFGGCMLGQLCPPSLLVALTVLEAAFFVQHGLRSVSVSFAQQTNAAQDAEALLALRRLARQFLPGVDWHVVVYTYMGVYPRTPGGAALLLSRAAELAASGAERLIVKTPAEAYRIPTVDENVAALELAAAAARAARPLGPGDVSDTGVYVEARALIEAVLDLDPDIGTALVRAFAAGYLDVPYCLHADNRGAARATLDAEGRLRWSSVGAMPIAHLADLDRAALPTSSGLLAALTYVQRTCDADAAAPAPSLPLEGARL</sequence>
<reference evidence="4 5" key="1">
    <citation type="submission" date="2020-03" db="EMBL/GenBank/DDBJ databases">
        <title>Two novel Motilibacter sp.</title>
        <authorList>
            <person name="Liu S."/>
        </authorList>
    </citation>
    <scope>NUCLEOTIDE SEQUENCE [LARGE SCALE GENOMIC DNA]</scope>
    <source>
        <strain evidence="4 5">E257</strain>
    </source>
</reference>
<evidence type="ECO:0000313" key="4">
    <source>
        <dbReference type="EMBL" id="NHC15960.1"/>
    </source>
</evidence>
<dbReference type="Proteomes" id="UP000800981">
    <property type="component" value="Unassembled WGS sequence"/>
</dbReference>
<proteinExistence type="predicted"/>
<accession>A0ABX0H1Z7</accession>
<dbReference type="EMBL" id="JAANNP010000074">
    <property type="protein sequence ID" value="NHC15960.1"/>
    <property type="molecule type" value="Genomic_DNA"/>
</dbReference>
<dbReference type="InterPro" id="IPR016176">
    <property type="entry name" value="Cbl-dep_enz_cat"/>
</dbReference>
<evidence type="ECO:0000256" key="2">
    <source>
        <dbReference type="ARBA" id="ARBA00023235"/>
    </source>
</evidence>
<keyword evidence="3" id="KW-0170">Cobalt</keyword>
<keyword evidence="5" id="KW-1185">Reference proteome</keyword>
<keyword evidence="2" id="KW-0413">Isomerase</keyword>
<evidence type="ECO:0000256" key="3">
    <source>
        <dbReference type="ARBA" id="ARBA00023285"/>
    </source>
</evidence>
<dbReference type="Pfam" id="PF06368">
    <property type="entry name" value="Met_asp_mut_E"/>
    <property type="match status" value="1"/>
</dbReference>
<dbReference type="PIRSF" id="PIRSF001495">
    <property type="entry name" value="Met_asp_mut_epsi"/>
    <property type="match status" value="1"/>
</dbReference>
<organism evidence="4 5">
    <name type="scientific">Motilibacter deserti</name>
    <dbReference type="NCBI Taxonomy" id="2714956"/>
    <lineage>
        <taxon>Bacteria</taxon>
        <taxon>Bacillati</taxon>
        <taxon>Actinomycetota</taxon>
        <taxon>Actinomycetes</taxon>
        <taxon>Motilibacterales</taxon>
        <taxon>Motilibacteraceae</taxon>
        <taxon>Motilibacter</taxon>
    </lineage>
</organism>
<keyword evidence="1" id="KW-0846">Cobalamin</keyword>
<comment type="caution">
    <text evidence="4">The sequence shown here is derived from an EMBL/GenBank/DDBJ whole genome shotgun (WGS) entry which is preliminary data.</text>
</comment>
<dbReference type="InterPro" id="IPR006396">
    <property type="entry name" value="Glu_mut_E"/>
</dbReference>
<gene>
    <name evidence="4" type="ORF">G9H71_19430</name>
</gene>
<name>A0ABX0H1Z7_9ACTN</name>
<evidence type="ECO:0000313" key="5">
    <source>
        <dbReference type="Proteomes" id="UP000800981"/>
    </source>
</evidence>
<evidence type="ECO:0000256" key="1">
    <source>
        <dbReference type="ARBA" id="ARBA00022628"/>
    </source>
</evidence>